<comment type="caution">
    <text evidence="1">The sequence shown here is derived from an EMBL/GenBank/DDBJ whole genome shotgun (WGS) entry which is preliminary data.</text>
</comment>
<gene>
    <name evidence="1" type="ORF">BJ138DRAFT_1169490</name>
</gene>
<accession>A0ACB8ARQ1</accession>
<name>A0ACB8ARQ1_9AGAM</name>
<dbReference type="Proteomes" id="UP000790377">
    <property type="component" value="Unassembled WGS sequence"/>
</dbReference>
<protein>
    <submittedName>
        <fullName evidence="1">Phosphoribosyltransferase-like protein</fullName>
    </submittedName>
</protein>
<reference evidence="1" key="1">
    <citation type="journal article" date="2021" name="New Phytol.">
        <title>Evolutionary innovations through gain and loss of genes in the ectomycorrhizal Boletales.</title>
        <authorList>
            <person name="Wu G."/>
            <person name="Miyauchi S."/>
            <person name="Morin E."/>
            <person name="Kuo A."/>
            <person name="Drula E."/>
            <person name="Varga T."/>
            <person name="Kohler A."/>
            <person name="Feng B."/>
            <person name="Cao Y."/>
            <person name="Lipzen A."/>
            <person name="Daum C."/>
            <person name="Hundley H."/>
            <person name="Pangilinan J."/>
            <person name="Johnson J."/>
            <person name="Barry K."/>
            <person name="LaButti K."/>
            <person name="Ng V."/>
            <person name="Ahrendt S."/>
            <person name="Min B."/>
            <person name="Choi I.G."/>
            <person name="Park H."/>
            <person name="Plett J.M."/>
            <person name="Magnuson J."/>
            <person name="Spatafora J.W."/>
            <person name="Nagy L.G."/>
            <person name="Henrissat B."/>
            <person name="Grigoriev I.V."/>
            <person name="Yang Z.L."/>
            <person name="Xu J."/>
            <person name="Martin F.M."/>
        </authorList>
    </citation>
    <scope>NUCLEOTIDE SEQUENCE</scope>
    <source>
        <strain evidence="1">ATCC 28755</strain>
    </source>
</reference>
<evidence type="ECO:0000313" key="2">
    <source>
        <dbReference type="Proteomes" id="UP000790377"/>
    </source>
</evidence>
<dbReference type="EMBL" id="MU267593">
    <property type="protein sequence ID" value="KAH7916185.1"/>
    <property type="molecule type" value="Genomic_DNA"/>
</dbReference>
<proteinExistence type="predicted"/>
<keyword evidence="2" id="KW-1185">Reference proteome</keyword>
<sequence length="183" mass="19981">MADVEYLQSIITSHQDFPKKGINFLDIFPLLRNPVAFETLITHLVYHLTTKTIPKSLTKKIDVVVGLDARGFLLGPIIALRLGAAFVPVRKQGKLPGQCVRATYEKEYGSDSFEMQADAIQPGQSVVIVDDLIATGGSAKAAGELVAKQGGVTLEYLFIIELIFLKGYEKLDAPAYSIIQSLD</sequence>
<evidence type="ECO:0000313" key="1">
    <source>
        <dbReference type="EMBL" id="KAH7916185.1"/>
    </source>
</evidence>
<organism evidence="1 2">
    <name type="scientific">Hygrophoropsis aurantiaca</name>
    <dbReference type="NCBI Taxonomy" id="72124"/>
    <lineage>
        <taxon>Eukaryota</taxon>
        <taxon>Fungi</taxon>
        <taxon>Dikarya</taxon>
        <taxon>Basidiomycota</taxon>
        <taxon>Agaricomycotina</taxon>
        <taxon>Agaricomycetes</taxon>
        <taxon>Agaricomycetidae</taxon>
        <taxon>Boletales</taxon>
        <taxon>Coniophorineae</taxon>
        <taxon>Hygrophoropsidaceae</taxon>
        <taxon>Hygrophoropsis</taxon>
    </lineage>
</organism>